<dbReference type="Pfam" id="PF00182">
    <property type="entry name" value="Glyco_hydro_19"/>
    <property type="match status" value="1"/>
</dbReference>
<protein>
    <recommendedName>
        <fullName evidence="1">Glycoside hydrolase family 19 catalytic domain-containing protein</fullName>
    </recommendedName>
</protein>
<dbReference type="Gene3D" id="1.10.530.10">
    <property type="match status" value="1"/>
</dbReference>
<dbReference type="CDD" id="cd00325">
    <property type="entry name" value="chitinase_GH19"/>
    <property type="match status" value="1"/>
</dbReference>
<dbReference type="PANTHER" id="PTHR22595">
    <property type="entry name" value="CHITINASE-RELATED"/>
    <property type="match status" value="1"/>
</dbReference>
<dbReference type="InterPro" id="IPR023346">
    <property type="entry name" value="Lysozyme-like_dom_sf"/>
</dbReference>
<reference evidence="2 3" key="1">
    <citation type="journal article" date="2024" name="G3 (Bethesda)">
        <title>Genome assembly of Hibiscus sabdariffa L. provides insights into metabolisms of medicinal natural products.</title>
        <authorList>
            <person name="Kim T."/>
        </authorList>
    </citation>
    <scope>NUCLEOTIDE SEQUENCE [LARGE SCALE GENOMIC DNA]</scope>
    <source>
        <strain evidence="2">TK-2024</strain>
        <tissue evidence="2">Old leaves</tissue>
    </source>
</reference>
<proteinExistence type="predicted"/>
<evidence type="ECO:0000259" key="1">
    <source>
        <dbReference type="PROSITE" id="PS00774"/>
    </source>
</evidence>
<dbReference type="PANTHER" id="PTHR22595:SF200">
    <property type="entry name" value="ENDOCHITINASE 1"/>
    <property type="match status" value="1"/>
</dbReference>
<accession>A0ABR2CGN5</accession>
<name>A0ABR2CGN5_9ROSI</name>
<keyword evidence="3" id="KW-1185">Reference proteome</keyword>
<evidence type="ECO:0000313" key="2">
    <source>
        <dbReference type="EMBL" id="KAK8518664.1"/>
    </source>
</evidence>
<dbReference type="PROSITE" id="PS00774">
    <property type="entry name" value="CHITINASE_19_2"/>
    <property type="match status" value="1"/>
</dbReference>
<sequence>MAADYITRHSTNSLHFTSISSSQALFLFLLLLVGATRTLGRQIVRRALDEGYDADFLKFKVIALCERLAGQDANIATVPVTILRFTRRRTRFFEWTNNVADGLAFSEVINDRSFLSLLRYWMLYLPSSFSRSLSRILMPCTMSAAAKSYPAFAATGDDENRKREAAAFLGQTSHETTGGWPSADKGADHWGYCNNKEVGCPDNYCDSSSVQYPCVPGQIYCGRGPIQLSCNTNYGQYGDTIGLASELLHDADMLIHNATMAFEAAYWFWMTAQPPKPSCHDVITGLWKPSDRDIQLGRLPGYGMTTNIINGGLECGHGGPDNRVEDRIAFYKRYTTLLGVSPGDNLDCYSMTPYGYGIELVESM</sequence>
<gene>
    <name evidence="2" type="ORF">V6N12_011910</name>
</gene>
<dbReference type="Gene3D" id="3.30.20.10">
    <property type="entry name" value="Endochitinase, domain 2"/>
    <property type="match status" value="1"/>
</dbReference>
<dbReference type="InterPro" id="IPR000726">
    <property type="entry name" value="Glyco_hydro_19_cat"/>
</dbReference>
<dbReference type="SUPFAM" id="SSF53955">
    <property type="entry name" value="Lysozyme-like"/>
    <property type="match status" value="1"/>
</dbReference>
<evidence type="ECO:0000313" key="3">
    <source>
        <dbReference type="Proteomes" id="UP001472677"/>
    </source>
</evidence>
<feature type="domain" description="Glycoside hydrolase family 19 catalytic" evidence="1">
    <location>
        <begin position="260"/>
        <end position="270"/>
    </location>
</feature>
<dbReference type="EMBL" id="JBBPBM010000052">
    <property type="protein sequence ID" value="KAK8518664.1"/>
    <property type="molecule type" value="Genomic_DNA"/>
</dbReference>
<organism evidence="2 3">
    <name type="scientific">Hibiscus sabdariffa</name>
    <name type="common">roselle</name>
    <dbReference type="NCBI Taxonomy" id="183260"/>
    <lineage>
        <taxon>Eukaryota</taxon>
        <taxon>Viridiplantae</taxon>
        <taxon>Streptophyta</taxon>
        <taxon>Embryophyta</taxon>
        <taxon>Tracheophyta</taxon>
        <taxon>Spermatophyta</taxon>
        <taxon>Magnoliopsida</taxon>
        <taxon>eudicotyledons</taxon>
        <taxon>Gunneridae</taxon>
        <taxon>Pentapetalae</taxon>
        <taxon>rosids</taxon>
        <taxon>malvids</taxon>
        <taxon>Malvales</taxon>
        <taxon>Malvaceae</taxon>
        <taxon>Malvoideae</taxon>
        <taxon>Hibiscus</taxon>
    </lineage>
</organism>
<comment type="caution">
    <text evidence="2">The sequence shown here is derived from an EMBL/GenBank/DDBJ whole genome shotgun (WGS) entry which is preliminary data.</text>
</comment>
<dbReference type="Proteomes" id="UP001472677">
    <property type="component" value="Unassembled WGS sequence"/>
</dbReference>